<dbReference type="Gene3D" id="1.10.287.950">
    <property type="entry name" value="Methyl-accepting chemotaxis protein"/>
    <property type="match status" value="1"/>
</dbReference>
<evidence type="ECO:0000259" key="7">
    <source>
        <dbReference type="PROSITE" id="PS50885"/>
    </source>
</evidence>
<proteinExistence type="inferred from homology"/>
<dbReference type="EMBL" id="CP026604">
    <property type="protein sequence ID" value="AWB66214.1"/>
    <property type="molecule type" value="Genomic_DNA"/>
</dbReference>
<feature type="transmembrane region" description="Helical" evidence="5">
    <location>
        <begin position="325"/>
        <end position="347"/>
    </location>
</feature>
<dbReference type="Pfam" id="PF00672">
    <property type="entry name" value="HAMP"/>
    <property type="match status" value="1"/>
</dbReference>
<dbReference type="PANTHER" id="PTHR32089">
    <property type="entry name" value="METHYL-ACCEPTING CHEMOTAXIS PROTEIN MCPB"/>
    <property type="match status" value="1"/>
</dbReference>
<feature type="domain" description="Methyl-accepting transducer" evidence="6">
    <location>
        <begin position="406"/>
        <end position="642"/>
    </location>
</feature>
<dbReference type="PROSITE" id="PS50885">
    <property type="entry name" value="HAMP"/>
    <property type="match status" value="1"/>
</dbReference>
<keyword evidence="5" id="KW-1133">Transmembrane helix</keyword>
<evidence type="ECO:0000256" key="1">
    <source>
        <dbReference type="ARBA" id="ARBA00004370"/>
    </source>
</evidence>
<dbReference type="SMART" id="SM00283">
    <property type="entry name" value="MA"/>
    <property type="match status" value="1"/>
</dbReference>
<evidence type="ECO:0000313" key="9">
    <source>
        <dbReference type="Proteomes" id="UP000244441"/>
    </source>
</evidence>
<evidence type="ECO:0000256" key="3">
    <source>
        <dbReference type="ARBA" id="ARBA00029447"/>
    </source>
</evidence>
<feature type="domain" description="HAMP" evidence="7">
    <location>
        <begin position="348"/>
        <end position="401"/>
    </location>
</feature>
<comment type="similarity">
    <text evidence="3">Belongs to the methyl-accepting chemotaxis (MCP) protein family.</text>
</comment>
<organism evidence="8 9">
    <name type="scientific">Saccharobesus litoralis</name>
    <dbReference type="NCBI Taxonomy" id="2172099"/>
    <lineage>
        <taxon>Bacteria</taxon>
        <taxon>Pseudomonadati</taxon>
        <taxon>Pseudomonadota</taxon>
        <taxon>Gammaproteobacteria</taxon>
        <taxon>Alteromonadales</taxon>
        <taxon>Alteromonadaceae</taxon>
        <taxon>Saccharobesus</taxon>
    </lineage>
</organism>
<comment type="subcellular location">
    <subcellularLocation>
        <location evidence="1">Membrane</location>
    </subcellularLocation>
</comment>
<protein>
    <recommendedName>
        <fullName evidence="10">Methyl-accepting chemotaxis protein</fullName>
    </recommendedName>
</protein>
<sequence>MNFFSRINIKLRILLLVLIPLFATLFFAVERYVKADNEMKEVERLEVLQQYIYNATPLVSSLQVEHLYTKMYMGRSYANPSLEFEQSMHDSRVPVDKALVKYSTFVADTDKFALFPGLQKDIIAIKKRLELFPTIRKLVNQRIRNKDFPDGKKYTINEIRALTFALIDSTQAVVLLTSGNKELSLLANAYQNLILAKHNALIANGEAYHGIKNEYSAYVYSTVNKTFSLEEAYIEGFKNFAPPHLDQQFDKTIGDKPYFQQAQKDFRHMIRRGTRLVGQKLDINIDEWLKNGVQVNAAYEDLATILLDEIEKQKNSMLDNAKSSLYNTIILIVVLLAVLLFISLQIISSITQPLDKLVNMLSNLARTKDMTMRYEVTGTDELNQVGEALNSLISDFEKTLGSVKQQIDSMSKVTSDVSSSMHQSIGLINNQKQSTDSISVATEEMTASIHEVSDMAVSTSDTVLRANELSSASEKDAIDSRAAMGQLFEELGDTSALVEDLNNEANQISNIVQVIKGISEQTNLLALNAAIEAARAGEAGRGFAVVADEVRQLSKRTQDSTEQIESQISMLLEGASTASKKMDTLHTNGIETVQAVQKSSDAFVAIKAEMDKITEMATQIATASTQQAKTSDEINQRIHTIKSDSEIMLEQGNATLSSTDTLQANAESLRNDINVFKF</sequence>
<evidence type="ECO:0000259" key="6">
    <source>
        <dbReference type="PROSITE" id="PS50111"/>
    </source>
</evidence>
<evidence type="ECO:0000313" key="8">
    <source>
        <dbReference type="EMBL" id="AWB66214.1"/>
    </source>
</evidence>
<dbReference type="CDD" id="cd11386">
    <property type="entry name" value="MCP_signal"/>
    <property type="match status" value="1"/>
</dbReference>
<dbReference type="GO" id="GO:0006935">
    <property type="term" value="P:chemotaxis"/>
    <property type="evidence" value="ECO:0007669"/>
    <property type="project" value="UniProtKB-ARBA"/>
</dbReference>
<dbReference type="SMART" id="SM00304">
    <property type="entry name" value="HAMP"/>
    <property type="match status" value="1"/>
</dbReference>
<keyword evidence="5" id="KW-0812">Transmembrane</keyword>
<keyword evidence="5" id="KW-0472">Membrane</keyword>
<dbReference type="RefSeq" id="WP_108602285.1">
    <property type="nucleotide sequence ID" value="NZ_CP026604.1"/>
</dbReference>
<dbReference type="Pfam" id="PF00015">
    <property type="entry name" value="MCPsignal"/>
    <property type="match status" value="1"/>
</dbReference>
<evidence type="ECO:0000256" key="4">
    <source>
        <dbReference type="PROSITE-ProRule" id="PRU00284"/>
    </source>
</evidence>
<dbReference type="AlphaFoldDB" id="A0A2S0VPT2"/>
<dbReference type="GO" id="GO:0016020">
    <property type="term" value="C:membrane"/>
    <property type="evidence" value="ECO:0007669"/>
    <property type="project" value="UniProtKB-SubCell"/>
</dbReference>
<reference evidence="8 9" key="1">
    <citation type="submission" date="2018-01" db="EMBL/GenBank/DDBJ databases">
        <title>Genome sequence of a Cantenovulum-like bacteria.</title>
        <authorList>
            <person name="Tan W.R."/>
            <person name="Lau N.-S."/>
            <person name="Go F."/>
            <person name="Amirul A.-A.A."/>
        </authorList>
    </citation>
    <scope>NUCLEOTIDE SEQUENCE [LARGE SCALE GENOMIC DNA]</scope>
    <source>
        <strain evidence="8 9">CCB-QB4</strain>
    </source>
</reference>
<dbReference type="GO" id="GO:0007165">
    <property type="term" value="P:signal transduction"/>
    <property type="evidence" value="ECO:0007669"/>
    <property type="project" value="UniProtKB-KW"/>
</dbReference>
<keyword evidence="9" id="KW-1185">Reference proteome</keyword>
<evidence type="ECO:0008006" key="10">
    <source>
        <dbReference type="Google" id="ProtNLM"/>
    </source>
</evidence>
<evidence type="ECO:0000256" key="2">
    <source>
        <dbReference type="ARBA" id="ARBA00023224"/>
    </source>
</evidence>
<dbReference type="FunFam" id="1.10.287.950:FF:000001">
    <property type="entry name" value="Methyl-accepting chemotaxis sensory transducer"/>
    <property type="match status" value="1"/>
</dbReference>
<dbReference type="InterPro" id="IPR004089">
    <property type="entry name" value="MCPsignal_dom"/>
</dbReference>
<dbReference type="OrthoDB" id="2489132at2"/>
<evidence type="ECO:0000256" key="5">
    <source>
        <dbReference type="SAM" id="Phobius"/>
    </source>
</evidence>
<name>A0A2S0VPT2_9ALTE</name>
<dbReference type="KEGG" id="cate:C2869_07095"/>
<keyword evidence="2 4" id="KW-0807">Transducer</keyword>
<gene>
    <name evidence="8" type="ORF">C2869_07095</name>
</gene>
<dbReference type="PROSITE" id="PS50111">
    <property type="entry name" value="CHEMOTAXIS_TRANSDUC_2"/>
    <property type="match status" value="1"/>
</dbReference>
<accession>A0A2S0VPT2</accession>
<dbReference type="InterPro" id="IPR003660">
    <property type="entry name" value="HAMP_dom"/>
</dbReference>
<dbReference type="SUPFAM" id="SSF58104">
    <property type="entry name" value="Methyl-accepting chemotaxis protein (MCP) signaling domain"/>
    <property type="match status" value="1"/>
</dbReference>
<dbReference type="Proteomes" id="UP000244441">
    <property type="component" value="Chromosome"/>
</dbReference>
<dbReference type="PANTHER" id="PTHR32089:SF112">
    <property type="entry name" value="LYSOZYME-LIKE PROTEIN-RELATED"/>
    <property type="match status" value="1"/>
</dbReference>